<feature type="transmembrane region" description="Helical" evidence="1">
    <location>
        <begin position="18"/>
        <end position="44"/>
    </location>
</feature>
<keyword evidence="1" id="KW-1133">Transmembrane helix</keyword>
<gene>
    <name evidence="2" type="ORF">SAMN04488001_2273</name>
</gene>
<protein>
    <submittedName>
        <fullName evidence="2">Uncharacterized protein</fullName>
    </submittedName>
</protein>
<evidence type="ECO:0000313" key="3">
    <source>
        <dbReference type="Proteomes" id="UP000199441"/>
    </source>
</evidence>
<dbReference type="OrthoDB" id="159440at2"/>
<proteinExistence type="predicted"/>
<reference evidence="3" key="1">
    <citation type="submission" date="2016-10" db="EMBL/GenBank/DDBJ databases">
        <authorList>
            <person name="Varghese N."/>
            <person name="Submissions S."/>
        </authorList>
    </citation>
    <scope>NUCLEOTIDE SEQUENCE [LARGE SCALE GENOMIC DNA]</scope>
    <source>
        <strain evidence="3">DSM 26922</strain>
    </source>
</reference>
<keyword evidence="3" id="KW-1185">Reference proteome</keyword>
<dbReference type="STRING" id="670155.SAMN04488001_2273"/>
<accession>A0A1H2YAS3</accession>
<evidence type="ECO:0000256" key="1">
    <source>
        <dbReference type="SAM" id="Phobius"/>
    </source>
</evidence>
<dbReference type="EMBL" id="FNOI01000003">
    <property type="protein sequence ID" value="SDX02217.1"/>
    <property type="molecule type" value="Genomic_DNA"/>
</dbReference>
<dbReference type="Proteomes" id="UP000199441">
    <property type="component" value="Unassembled WGS sequence"/>
</dbReference>
<dbReference type="RefSeq" id="WP_089947036.1">
    <property type="nucleotide sequence ID" value="NZ_FNOI01000003.1"/>
</dbReference>
<keyword evidence="1" id="KW-0472">Membrane</keyword>
<keyword evidence="1" id="KW-0812">Transmembrane</keyword>
<evidence type="ECO:0000313" key="2">
    <source>
        <dbReference type="EMBL" id="SDX02217.1"/>
    </source>
</evidence>
<sequence length="121" mass="13114">MAQKADAHDKDVVLLRRVLIGVLAVALLGAVVFGVRALASFVYWHDEAHQSQPIAGWMTPRYVGKSWQVPPEVIADALALRLEAGTGRTPLTEIAKARNQDLSVIIDTLQAAIDAHLATRP</sequence>
<name>A0A1H2YAS3_9RHOB</name>
<dbReference type="AlphaFoldDB" id="A0A1H2YAS3"/>
<organism evidence="2 3">
    <name type="scientific">Litoreibacter albidus</name>
    <dbReference type="NCBI Taxonomy" id="670155"/>
    <lineage>
        <taxon>Bacteria</taxon>
        <taxon>Pseudomonadati</taxon>
        <taxon>Pseudomonadota</taxon>
        <taxon>Alphaproteobacteria</taxon>
        <taxon>Rhodobacterales</taxon>
        <taxon>Roseobacteraceae</taxon>
        <taxon>Litoreibacter</taxon>
    </lineage>
</organism>